<dbReference type="Gene3D" id="2.160.20.120">
    <property type="match status" value="1"/>
</dbReference>
<evidence type="ECO:0000259" key="1">
    <source>
        <dbReference type="Pfam" id="PF10988"/>
    </source>
</evidence>
<organism evidence="2 3">
    <name type="scientific">Photobacterium halotolerans</name>
    <dbReference type="NCBI Taxonomy" id="265726"/>
    <lineage>
        <taxon>Bacteria</taxon>
        <taxon>Pseudomonadati</taxon>
        <taxon>Pseudomonadota</taxon>
        <taxon>Gammaproteobacteria</taxon>
        <taxon>Vibrionales</taxon>
        <taxon>Vibrionaceae</taxon>
        <taxon>Photobacterium</taxon>
    </lineage>
</organism>
<accession>A0A0F5VF69</accession>
<dbReference type="Proteomes" id="UP000033633">
    <property type="component" value="Unassembled WGS sequence"/>
</dbReference>
<keyword evidence="3" id="KW-1185">Reference proteome</keyword>
<dbReference type="OrthoDB" id="6876326at2"/>
<proteinExistence type="predicted"/>
<dbReference type="RefSeq" id="WP_046219997.1">
    <property type="nucleotide sequence ID" value="NZ_JWYV01000004.1"/>
</dbReference>
<dbReference type="Pfam" id="PF10988">
    <property type="entry name" value="DUF2807"/>
    <property type="match status" value="1"/>
</dbReference>
<dbReference type="EMBL" id="JWYV01000004">
    <property type="protein sequence ID" value="KKD00457.1"/>
    <property type="molecule type" value="Genomic_DNA"/>
</dbReference>
<name>A0A0F5VF69_9GAMM</name>
<reference evidence="2 3" key="1">
    <citation type="submission" date="2014-12" db="EMBL/GenBank/DDBJ databases">
        <title>Mercury Reductase activity and rhizosphere competence traits in the genome of root associated Photobacterium halotolerans MELD1.</title>
        <authorList>
            <person name="Mathew D.C."/>
            <person name="Huang C.-C."/>
        </authorList>
    </citation>
    <scope>NUCLEOTIDE SEQUENCE [LARGE SCALE GENOMIC DNA]</scope>
    <source>
        <strain evidence="2 3">MELD1</strain>
    </source>
</reference>
<protein>
    <recommendedName>
        <fullName evidence="1">Putative auto-transporter adhesin head GIN domain-containing protein</fullName>
    </recommendedName>
</protein>
<feature type="domain" description="Putative auto-transporter adhesin head GIN" evidence="1">
    <location>
        <begin position="40"/>
        <end position="203"/>
    </location>
</feature>
<dbReference type="AlphaFoldDB" id="A0A0F5VF69"/>
<dbReference type="InterPro" id="IPR021255">
    <property type="entry name" value="DUF2807"/>
</dbReference>
<sequence length="224" mass="23779">MKPTLKKVILPASLAGIALYTGLINFSFADEQTRTESVRAFNQLSVEKGLEIYVHCSDSNYLEATGQTAALEKMTVTERQGSLLISNRSGDDWESTEPLTVHIYTSQPLQRLDARFGIDATVDSCALASDSFAVTGQMGSKLVLSGQTDVLMLDLAMGATLDNAAQPLHVNQATVELGMGASASLCHAKSVSGRQSAGTKLSVSPEAQTRINSSYGTALVVDEC</sequence>
<evidence type="ECO:0000313" key="3">
    <source>
        <dbReference type="Proteomes" id="UP000033633"/>
    </source>
</evidence>
<comment type="caution">
    <text evidence="2">The sequence shown here is derived from an EMBL/GenBank/DDBJ whole genome shotgun (WGS) entry which is preliminary data.</text>
</comment>
<gene>
    <name evidence="2" type="ORF">KY46_07405</name>
</gene>
<evidence type="ECO:0000313" key="2">
    <source>
        <dbReference type="EMBL" id="KKD00457.1"/>
    </source>
</evidence>
<dbReference type="PATRIC" id="fig|265726.11.peg.3543"/>